<comment type="similarity">
    <text evidence="2">Belongs to the CPA3 antiporters (TC 2.A.63) subunit E family.</text>
</comment>
<dbReference type="GO" id="GO:0008324">
    <property type="term" value="F:monoatomic cation transmembrane transporter activity"/>
    <property type="evidence" value="ECO:0007669"/>
    <property type="project" value="InterPro"/>
</dbReference>
<keyword evidence="4 7" id="KW-0812">Transmembrane</keyword>
<dbReference type="PANTHER" id="PTHR34584">
    <property type="entry name" value="NA(+)/H(+) ANTIPORTER SUBUNIT E1"/>
    <property type="match status" value="1"/>
</dbReference>
<accession>A0A347ULD5</accession>
<proteinExistence type="inferred from homology"/>
<evidence type="ECO:0000313" key="9">
    <source>
        <dbReference type="Proteomes" id="UP000261704"/>
    </source>
</evidence>
<dbReference type="GO" id="GO:0005886">
    <property type="term" value="C:plasma membrane"/>
    <property type="evidence" value="ECO:0007669"/>
    <property type="project" value="UniProtKB-SubCell"/>
</dbReference>
<dbReference type="PANTHER" id="PTHR34584:SF1">
    <property type="entry name" value="NA(+)_H(+) ANTIPORTER SUBUNIT E1"/>
    <property type="match status" value="1"/>
</dbReference>
<evidence type="ECO:0000313" key="8">
    <source>
        <dbReference type="EMBL" id="AXX99663.1"/>
    </source>
</evidence>
<dbReference type="EMBL" id="CP032125">
    <property type="protein sequence ID" value="AXX99663.1"/>
    <property type="molecule type" value="Genomic_DNA"/>
</dbReference>
<evidence type="ECO:0000256" key="1">
    <source>
        <dbReference type="ARBA" id="ARBA00004651"/>
    </source>
</evidence>
<name>A0A347ULD5_9RHOB</name>
<evidence type="ECO:0000256" key="3">
    <source>
        <dbReference type="ARBA" id="ARBA00022475"/>
    </source>
</evidence>
<keyword evidence="3" id="KW-1003">Cell membrane</keyword>
<dbReference type="Pfam" id="PF01899">
    <property type="entry name" value="MNHE"/>
    <property type="match status" value="1"/>
</dbReference>
<organism evidence="8 9">
    <name type="scientific">Profundibacter amoris</name>
    <dbReference type="NCBI Taxonomy" id="2171755"/>
    <lineage>
        <taxon>Bacteria</taxon>
        <taxon>Pseudomonadati</taxon>
        <taxon>Pseudomonadota</taxon>
        <taxon>Alphaproteobacteria</taxon>
        <taxon>Rhodobacterales</taxon>
        <taxon>Paracoccaceae</taxon>
        <taxon>Profundibacter</taxon>
    </lineage>
</organism>
<dbReference type="Proteomes" id="UP000261704">
    <property type="component" value="Chromosome"/>
</dbReference>
<dbReference type="InterPro" id="IPR002758">
    <property type="entry name" value="Cation_antiport_E"/>
</dbReference>
<comment type="subcellular location">
    <subcellularLocation>
        <location evidence="1">Cell membrane</location>
        <topology evidence="1">Multi-pass membrane protein</topology>
    </subcellularLocation>
</comment>
<evidence type="ECO:0000256" key="6">
    <source>
        <dbReference type="ARBA" id="ARBA00023136"/>
    </source>
</evidence>
<sequence>MSGIFEPFIIGLGVASVLLTLFITSRMDAQDGDRVKLLLAPVKYAKYLAWLMLEIARANWAVTKIILARDMPIRQHLFKTPYTQKTDVGQVIFANSITLTPGTITVETEDGHFLVHAVSWSEDDPDALADMDARITACETAGGA</sequence>
<feature type="transmembrane region" description="Helical" evidence="7">
    <location>
        <begin position="7"/>
        <end position="27"/>
    </location>
</feature>
<protein>
    <recommendedName>
        <fullName evidence="10">Cation transporter</fullName>
    </recommendedName>
</protein>
<dbReference type="AlphaFoldDB" id="A0A347ULD5"/>
<evidence type="ECO:0000256" key="7">
    <source>
        <dbReference type="SAM" id="Phobius"/>
    </source>
</evidence>
<keyword evidence="6 7" id="KW-0472">Membrane</keyword>
<reference evidence="8 9" key="1">
    <citation type="submission" date="2018-09" db="EMBL/GenBank/DDBJ databases">
        <title>Profundibacter amoris BAR1 gen. nov., sp. nov., a new member of the Roseobacter clade isolated at Lokis Castle Vent Field on the Arctic Mid-Oceanic Ridge.</title>
        <authorList>
            <person name="Le Moine Bauer S."/>
            <person name="Sjoeberg A.G."/>
            <person name="L'Haridon S."/>
            <person name="Stokke R."/>
            <person name="Roalkvam I."/>
            <person name="Steen I.H."/>
            <person name="Dahle H."/>
        </authorList>
    </citation>
    <scope>NUCLEOTIDE SEQUENCE [LARGE SCALE GENOMIC DNA]</scope>
    <source>
        <strain evidence="8 9">BAR1</strain>
    </source>
</reference>
<keyword evidence="9" id="KW-1185">Reference proteome</keyword>
<keyword evidence="5 7" id="KW-1133">Transmembrane helix</keyword>
<dbReference type="OrthoDB" id="9807187at2"/>
<evidence type="ECO:0000256" key="5">
    <source>
        <dbReference type="ARBA" id="ARBA00022989"/>
    </source>
</evidence>
<evidence type="ECO:0008006" key="10">
    <source>
        <dbReference type="Google" id="ProtNLM"/>
    </source>
</evidence>
<gene>
    <name evidence="8" type="ORF">BAR1_02600</name>
</gene>
<evidence type="ECO:0000256" key="4">
    <source>
        <dbReference type="ARBA" id="ARBA00022692"/>
    </source>
</evidence>
<evidence type="ECO:0000256" key="2">
    <source>
        <dbReference type="ARBA" id="ARBA00006228"/>
    </source>
</evidence>
<dbReference type="KEGG" id="pamo:BAR1_02600"/>